<name>A0ABQ5I616_9ASTR</name>
<dbReference type="Proteomes" id="UP001151760">
    <property type="component" value="Unassembled WGS sequence"/>
</dbReference>
<reference evidence="2" key="1">
    <citation type="journal article" date="2022" name="Int. J. Mol. Sci.">
        <title>Draft Genome of Tanacetum Coccineum: Genomic Comparison of Closely Related Tanacetum-Family Plants.</title>
        <authorList>
            <person name="Yamashiro T."/>
            <person name="Shiraishi A."/>
            <person name="Nakayama K."/>
            <person name="Satake H."/>
        </authorList>
    </citation>
    <scope>NUCLEOTIDE SEQUENCE</scope>
</reference>
<proteinExistence type="predicted"/>
<keyword evidence="3" id="KW-1185">Reference proteome</keyword>
<reference evidence="2" key="2">
    <citation type="submission" date="2022-01" db="EMBL/GenBank/DDBJ databases">
        <authorList>
            <person name="Yamashiro T."/>
            <person name="Shiraishi A."/>
            <person name="Satake H."/>
            <person name="Nakayama K."/>
        </authorList>
    </citation>
    <scope>NUCLEOTIDE SEQUENCE</scope>
</reference>
<evidence type="ECO:0000256" key="1">
    <source>
        <dbReference type="SAM" id="MobiDB-lite"/>
    </source>
</evidence>
<feature type="region of interest" description="Disordered" evidence="1">
    <location>
        <begin position="16"/>
        <end position="41"/>
    </location>
</feature>
<accession>A0ABQ5I616</accession>
<dbReference type="EMBL" id="BQNB010020396">
    <property type="protein sequence ID" value="GJT95518.1"/>
    <property type="molecule type" value="Genomic_DNA"/>
</dbReference>
<evidence type="ECO:0000313" key="3">
    <source>
        <dbReference type="Proteomes" id="UP001151760"/>
    </source>
</evidence>
<sequence length="108" mass="12611">MTSHSLKSIIFKEINQAPFEPRNTPTRGDDVERASSNQDRSLHITPEMEQQLLTMLKELDMRKKLEVGVQNISHSMILIVTVLRMRKVERRIKKSINPQGSRCRVTRR</sequence>
<comment type="caution">
    <text evidence="2">The sequence shown here is derived from an EMBL/GenBank/DDBJ whole genome shotgun (WGS) entry which is preliminary data.</text>
</comment>
<evidence type="ECO:0000313" key="2">
    <source>
        <dbReference type="EMBL" id="GJT95518.1"/>
    </source>
</evidence>
<gene>
    <name evidence="2" type="ORF">Tco_1091036</name>
</gene>
<organism evidence="2 3">
    <name type="scientific">Tanacetum coccineum</name>
    <dbReference type="NCBI Taxonomy" id="301880"/>
    <lineage>
        <taxon>Eukaryota</taxon>
        <taxon>Viridiplantae</taxon>
        <taxon>Streptophyta</taxon>
        <taxon>Embryophyta</taxon>
        <taxon>Tracheophyta</taxon>
        <taxon>Spermatophyta</taxon>
        <taxon>Magnoliopsida</taxon>
        <taxon>eudicotyledons</taxon>
        <taxon>Gunneridae</taxon>
        <taxon>Pentapetalae</taxon>
        <taxon>asterids</taxon>
        <taxon>campanulids</taxon>
        <taxon>Asterales</taxon>
        <taxon>Asteraceae</taxon>
        <taxon>Asteroideae</taxon>
        <taxon>Anthemideae</taxon>
        <taxon>Anthemidinae</taxon>
        <taxon>Tanacetum</taxon>
    </lineage>
</organism>
<protein>
    <submittedName>
        <fullName evidence="2">Uncharacterized protein</fullName>
    </submittedName>
</protein>